<feature type="region of interest" description="Disordered" evidence="1">
    <location>
        <begin position="1"/>
        <end position="24"/>
    </location>
</feature>
<proteinExistence type="predicted"/>
<keyword evidence="3" id="KW-1185">Reference proteome</keyword>
<comment type="caution">
    <text evidence="2">The sequence shown here is derived from an EMBL/GenBank/DDBJ whole genome shotgun (WGS) entry which is preliminary data.</text>
</comment>
<evidence type="ECO:0000256" key="1">
    <source>
        <dbReference type="SAM" id="MobiDB-lite"/>
    </source>
</evidence>
<protein>
    <submittedName>
        <fullName evidence="2">Uncharacterized protein</fullName>
    </submittedName>
</protein>
<name>A0ABT6JWX6_9GAMM</name>
<dbReference type="EMBL" id="JARXRO010000020">
    <property type="protein sequence ID" value="MDH5835208.1"/>
    <property type="molecule type" value="Genomic_DNA"/>
</dbReference>
<dbReference type="RefSeq" id="WP_280579889.1">
    <property type="nucleotide sequence ID" value="NZ_JARXRO010000020.1"/>
</dbReference>
<sequence length="47" mass="5063">MKKKSPSLRGRSSARPGRGHAGRVAAAAAMRELKPELDAYDAMRPGR</sequence>
<evidence type="ECO:0000313" key="3">
    <source>
        <dbReference type="Proteomes" id="UP001156873"/>
    </source>
</evidence>
<organism evidence="2 3">
    <name type="scientific">Luteimonas kalidii</name>
    <dbReference type="NCBI Taxonomy" id="3042025"/>
    <lineage>
        <taxon>Bacteria</taxon>
        <taxon>Pseudomonadati</taxon>
        <taxon>Pseudomonadota</taxon>
        <taxon>Gammaproteobacteria</taxon>
        <taxon>Lysobacterales</taxon>
        <taxon>Lysobacteraceae</taxon>
        <taxon>Luteimonas</taxon>
    </lineage>
</organism>
<accession>A0ABT6JWX6</accession>
<reference evidence="2 3" key="1">
    <citation type="submission" date="2023-04" db="EMBL/GenBank/DDBJ databases">
        <title>Luteimonas sp. M1R5S59.</title>
        <authorList>
            <person name="Sun J.-Q."/>
        </authorList>
    </citation>
    <scope>NUCLEOTIDE SEQUENCE [LARGE SCALE GENOMIC DNA]</scope>
    <source>
        <strain evidence="2 3">M1R5S59</strain>
    </source>
</reference>
<dbReference type="Proteomes" id="UP001156873">
    <property type="component" value="Unassembled WGS sequence"/>
</dbReference>
<evidence type="ECO:0000313" key="2">
    <source>
        <dbReference type="EMBL" id="MDH5835208.1"/>
    </source>
</evidence>
<gene>
    <name evidence="2" type="ORF">QFW81_14935</name>
</gene>